<dbReference type="EMBL" id="FMSV02000166">
    <property type="protein sequence ID" value="SEH05172.1"/>
    <property type="molecule type" value="Genomic_DNA"/>
</dbReference>
<name>A0A1H6F4Z5_9GAMM</name>
<accession>A0A1H6F4Z5</accession>
<dbReference type="InterPro" id="IPR024163">
    <property type="entry name" value="Aerotolerance_reg_N"/>
</dbReference>
<evidence type="ECO:0000259" key="4">
    <source>
        <dbReference type="Pfam" id="PF24157"/>
    </source>
</evidence>
<keyword evidence="1" id="KW-1133">Transmembrane helix</keyword>
<gene>
    <name evidence="5" type="ORF">MBHS_01025</name>
</gene>
<feature type="domain" description="Aerotolerance regulator N-terminal" evidence="2">
    <location>
        <begin position="24"/>
        <end position="91"/>
    </location>
</feature>
<feature type="transmembrane region" description="Helical" evidence="1">
    <location>
        <begin position="20"/>
        <end position="37"/>
    </location>
</feature>
<protein>
    <submittedName>
        <fullName evidence="5">Uncharacterized protein</fullName>
    </submittedName>
</protein>
<feature type="transmembrane region" description="Helical" evidence="1">
    <location>
        <begin position="73"/>
        <end position="93"/>
    </location>
</feature>
<dbReference type="InterPro" id="IPR029062">
    <property type="entry name" value="Class_I_gatase-like"/>
</dbReference>
<dbReference type="Gene3D" id="3.40.50.410">
    <property type="entry name" value="von Willebrand factor, type A domain"/>
    <property type="match status" value="1"/>
</dbReference>
<dbReference type="PANTHER" id="PTHR37464">
    <property type="entry name" value="BLL2463 PROTEIN"/>
    <property type="match status" value="1"/>
</dbReference>
<feature type="domain" description="DUF7408" evidence="4">
    <location>
        <begin position="315"/>
        <end position="489"/>
    </location>
</feature>
<dbReference type="AlphaFoldDB" id="A0A1H6F4Z5"/>
<dbReference type="Pfam" id="PF24156">
    <property type="entry name" value="DUF7407"/>
    <property type="match status" value="1"/>
</dbReference>
<dbReference type="Pfam" id="PF07584">
    <property type="entry name" value="BatA"/>
    <property type="match status" value="1"/>
</dbReference>
<dbReference type="InterPro" id="IPR055830">
    <property type="entry name" value="DUF7407"/>
</dbReference>
<dbReference type="Proteomes" id="UP000236724">
    <property type="component" value="Unassembled WGS sequence"/>
</dbReference>
<dbReference type="InterPro" id="IPR036465">
    <property type="entry name" value="vWFA_dom_sf"/>
</dbReference>
<dbReference type="InterPro" id="IPR055831">
    <property type="entry name" value="DUF7408"/>
</dbReference>
<dbReference type="PANTHER" id="PTHR37464:SF1">
    <property type="entry name" value="BLL2463 PROTEIN"/>
    <property type="match status" value="1"/>
</dbReference>
<dbReference type="RefSeq" id="WP_103919146.1">
    <property type="nucleotide sequence ID" value="NZ_FMSV02000166.1"/>
</dbReference>
<evidence type="ECO:0000259" key="3">
    <source>
        <dbReference type="Pfam" id="PF24156"/>
    </source>
</evidence>
<keyword evidence="6" id="KW-1185">Reference proteome</keyword>
<dbReference type="Gene3D" id="3.40.50.880">
    <property type="match status" value="1"/>
</dbReference>
<evidence type="ECO:0000313" key="5">
    <source>
        <dbReference type="EMBL" id="SEH05172.1"/>
    </source>
</evidence>
<evidence type="ECO:0000256" key="1">
    <source>
        <dbReference type="SAM" id="Phobius"/>
    </source>
</evidence>
<feature type="domain" description="DUF7407" evidence="3">
    <location>
        <begin position="232"/>
        <end position="304"/>
    </location>
</feature>
<evidence type="ECO:0000259" key="2">
    <source>
        <dbReference type="Pfam" id="PF07584"/>
    </source>
</evidence>
<dbReference type="SUPFAM" id="SSF53300">
    <property type="entry name" value="vWA-like"/>
    <property type="match status" value="1"/>
</dbReference>
<keyword evidence="1" id="KW-0812">Transmembrane</keyword>
<organism evidence="5 6">
    <name type="scientific">Candidatus Venteria ishoeyi</name>
    <dbReference type="NCBI Taxonomy" id="1899563"/>
    <lineage>
        <taxon>Bacteria</taxon>
        <taxon>Pseudomonadati</taxon>
        <taxon>Pseudomonadota</taxon>
        <taxon>Gammaproteobacteria</taxon>
        <taxon>Thiotrichales</taxon>
        <taxon>Thiotrichaceae</taxon>
        <taxon>Venteria</taxon>
    </lineage>
</organism>
<dbReference type="Pfam" id="PF24157">
    <property type="entry name" value="DUF7408"/>
    <property type="match status" value="1"/>
</dbReference>
<sequence length="592" mass="68074">MAYPINLFGIKDILFSNLNIGKYALIALFLFIIIYLIKPKPSERVIPSLMFLISKKKKGKFNSFLRKFLRDPLFIVQLILLLFLCFAAIEPLITYDHDVTTENTVLVLDVSVSMQAGDRYEEMIKIANSKLQGKISAVIVKKYPTVFFENENPKKAKDLLKILNPGVSTTNLLEGIKKADELMNNKTGKIIVISDFIDTENSHDDLIQYKNYLEGKGRSIEFKVLKSLNNNVGFTDYELSNNKLKLSIRNYNSEAKKVTIKFGEQEKEIEIQANSVEIESVNLEKGLSTISIKEKDDFELDNKFFINIPTNKNMKVLLITNNKKTFIKDFLQSSPYIDLEISEPPHLTKVNHDIVVVDQVSKEYFITKIIDDVSDSIKKGGALIINTQEDLTELKIQELLPIEASSDIISENEISFVQNEITTDLTFPKVYNTITTKLKPEGISILYSGENQIAAYQKFEEGQVMYYGIPEKDNDFVYSASYPLFWNRALRFVSKFNNFEDLNRNTWEIGFDKEIGFIEKGQKTIAVNLIDEKESMITQNSNLESFVNEIKSDNINENTFVEERFDLLKIIIPLILFMILFEIYFIKRRGDI</sequence>
<keyword evidence="1" id="KW-0472">Membrane</keyword>
<feature type="transmembrane region" description="Helical" evidence="1">
    <location>
        <begin position="567"/>
        <end position="586"/>
    </location>
</feature>
<evidence type="ECO:0000313" key="6">
    <source>
        <dbReference type="Proteomes" id="UP000236724"/>
    </source>
</evidence>
<dbReference type="SUPFAM" id="SSF52317">
    <property type="entry name" value="Class I glutamine amidotransferase-like"/>
    <property type="match status" value="1"/>
</dbReference>
<reference evidence="5 6" key="1">
    <citation type="submission" date="2016-10" db="EMBL/GenBank/DDBJ databases">
        <authorList>
            <person name="de Groot N.N."/>
        </authorList>
    </citation>
    <scope>NUCLEOTIDE SEQUENCE [LARGE SCALE GENOMIC DNA]</scope>
    <source>
        <strain evidence="5">MBHS1</strain>
    </source>
</reference>
<proteinExistence type="predicted"/>